<dbReference type="SUPFAM" id="SSF53448">
    <property type="entry name" value="Nucleotide-diphospho-sugar transferases"/>
    <property type="match status" value="1"/>
</dbReference>
<feature type="binding site" evidence="18">
    <location>
        <position position="387"/>
    </location>
    <ligand>
        <name>acetyl-CoA</name>
        <dbReference type="ChEBI" id="CHEBI:57288"/>
    </ligand>
</feature>
<feature type="region of interest" description="N-acetyltransferase" evidence="18">
    <location>
        <begin position="254"/>
        <end position="464"/>
    </location>
</feature>
<feature type="binding site" evidence="18">
    <location>
        <position position="157"/>
    </location>
    <ligand>
        <name>UDP-N-acetyl-alpha-D-glucosamine</name>
        <dbReference type="ChEBI" id="CHEBI:57705"/>
    </ligand>
</feature>
<dbReference type="AlphaFoldDB" id="A0A934UTF6"/>
<dbReference type="EC" id="2.3.1.157" evidence="18"/>
<feature type="binding site" evidence="18">
    <location>
        <position position="230"/>
    </location>
    <ligand>
        <name>Mg(2+)</name>
        <dbReference type="ChEBI" id="CHEBI:18420"/>
    </ligand>
</feature>
<dbReference type="GO" id="GO:0009252">
    <property type="term" value="P:peptidoglycan biosynthetic process"/>
    <property type="evidence" value="ECO:0007669"/>
    <property type="project" value="UniProtKB-UniRule"/>
</dbReference>
<feature type="binding site" evidence="18">
    <location>
        <begin position="393"/>
        <end position="394"/>
    </location>
    <ligand>
        <name>acetyl-CoA</name>
        <dbReference type="ChEBI" id="CHEBI:57288"/>
    </ligand>
</feature>
<evidence type="ECO:0000256" key="8">
    <source>
        <dbReference type="ARBA" id="ARBA00022737"/>
    </source>
</evidence>
<dbReference type="Pfam" id="PF12804">
    <property type="entry name" value="NTP_transf_3"/>
    <property type="match status" value="1"/>
</dbReference>
<dbReference type="InterPro" id="IPR029044">
    <property type="entry name" value="Nucleotide-diphossugar_trans"/>
</dbReference>
<evidence type="ECO:0000256" key="13">
    <source>
        <dbReference type="ARBA" id="ARBA00023315"/>
    </source>
</evidence>
<evidence type="ECO:0000256" key="16">
    <source>
        <dbReference type="ARBA" id="ARBA00048493"/>
    </source>
</evidence>
<feature type="binding site" evidence="18">
    <location>
        <position position="412"/>
    </location>
    <ligand>
        <name>acetyl-CoA</name>
        <dbReference type="ChEBI" id="CHEBI:57288"/>
    </ligand>
</feature>
<dbReference type="Gene3D" id="2.160.10.10">
    <property type="entry name" value="Hexapeptide repeat proteins"/>
    <property type="match status" value="1"/>
</dbReference>
<dbReference type="NCBIfam" id="TIGR01173">
    <property type="entry name" value="glmU"/>
    <property type="match status" value="1"/>
</dbReference>
<feature type="binding site" evidence="18">
    <location>
        <position position="230"/>
    </location>
    <ligand>
        <name>UDP-N-acetyl-alpha-D-glucosamine</name>
        <dbReference type="ChEBI" id="CHEBI:57705"/>
    </ligand>
</feature>
<evidence type="ECO:0000256" key="18">
    <source>
        <dbReference type="HAMAP-Rule" id="MF_01631"/>
    </source>
</evidence>
<comment type="subunit">
    <text evidence="18">Homotrimer.</text>
</comment>
<keyword evidence="6 18" id="KW-0548">Nucleotidyltransferase</keyword>
<protein>
    <recommendedName>
        <fullName evidence="18">Bifunctional protein GlmU</fullName>
    </recommendedName>
    <domain>
        <recommendedName>
            <fullName evidence="18">UDP-N-acetylglucosamine pyrophosphorylase</fullName>
            <ecNumber evidence="18">2.7.7.23</ecNumber>
        </recommendedName>
        <alternativeName>
            <fullName evidence="18">N-acetylglucosamine-1-phosphate uridyltransferase</fullName>
        </alternativeName>
    </domain>
    <domain>
        <recommendedName>
            <fullName evidence="18">Glucosamine-1-phosphate N-acetyltransferase</fullName>
            <ecNumber evidence="18">2.3.1.157</ecNumber>
        </recommendedName>
    </domain>
</protein>
<dbReference type="InterPro" id="IPR050065">
    <property type="entry name" value="GlmU-like"/>
</dbReference>
<dbReference type="CDD" id="cd02540">
    <property type="entry name" value="GT2_GlmU_N_bac"/>
    <property type="match status" value="1"/>
</dbReference>
<comment type="pathway">
    <text evidence="18">Bacterial outer membrane biogenesis; LPS lipid A biosynthesis.</text>
</comment>
<sequence>MTAVDVVIMAAGKGTRMKSARPKVLHRLGGRALVDHVVASAVALAPRRVVVITGHGAQQVEDAVRALPLQDVQAAFVRQEPQLGTGHAVQQAVPQLPDDGVALILNGDVPLIEADTLRALLEACGGERLALLSVRLPDPAGYGRIVREGERVAAIVEHKDASAAQRAIDEVYTGFMAVPNALLKRWLGRLTNDNAQGEYYLTDVVKHAVADGAGVVAVACGDQVQVEGVNSPLQLAQLERALQRRIADRLMEQGVRLADPARLDVRGTLTCGVDVEIDVGCVFEGDVVLGDRVQVGPNCVIANARIDAGVVLQAFTHIEGEDKGVHVGEGALIGPFARLRPGAQLGPDVHIGNFVEVKNSTMARGAKANHLAYLGDTEVGERVNYGAGSITANYDGANKHRTVIEADVHVGSNCVLVAPVRIGAGGTVGAGSTITKDTEPGALSIARGRQVGIAGWKRPAKQKK</sequence>
<keyword evidence="11 18" id="KW-0573">Peptidoglycan synthesis</keyword>
<dbReference type="GO" id="GO:0005737">
    <property type="term" value="C:cytoplasm"/>
    <property type="evidence" value="ECO:0007669"/>
    <property type="project" value="UniProtKB-SubCell"/>
</dbReference>
<dbReference type="Proteomes" id="UP000617041">
    <property type="component" value="Unassembled WGS sequence"/>
</dbReference>
<comment type="caution">
    <text evidence="18">Lacks conserved residue(s) required for the propagation of feature annotation.</text>
</comment>
<dbReference type="Gene3D" id="3.90.550.10">
    <property type="entry name" value="Spore Coat Polysaccharide Biosynthesis Protein SpsA, Chain A"/>
    <property type="match status" value="1"/>
</dbReference>
<comment type="pathway">
    <text evidence="18">Nucleotide-sugar biosynthesis; UDP-N-acetyl-alpha-D-glucosamine biosynthesis; N-acetyl-alpha-D-glucosamine 1-phosphate from alpha-D-glucosamine 6-phosphate (route II): step 2/2.</text>
</comment>
<dbReference type="GO" id="GO:0003977">
    <property type="term" value="F:UDP-N-acetylglucosamine diphosphorylase activity"/>
    <property type="evidence" value="ECO:0007669"/>
    <property type="project" value="UniProtKB-UniRule"/>
</dbReference>
<keyword evidence="13 18" id="KW-0012">Acyltransferase</keyword>
<dbReference type="GO" id="GO:0019134">
    <property type="term" value="F:glucosamine-1-phosphate N-acetyltransferase activity"/>
    <property type="evidence" value="ECO:0007669"/>
    <property type="project" value="UniProtKB-UniRule"/>
</dbReference>
<evidence type="ECO:0000256" key="6">
    <source>
        <dbReference type="ARBA" id="ARBA00022695"/>
    </source>
</evidence>
<dbReference type="GO" id="GO:0006048">
    <property type="term" value="P:UDP-N-acetylglucosamine biosynthetic process"/>
    <property type="evidence" value="ECO:0007669"/>
    <property type="project" value="InterPro"/>
</dbReference>
<evidence type="ECO:0000256" key="2">
    <source>
        <dbReference type="ARBA" id="ARBA00007707"/>
    </source>
</evidence>
<dbReference type="GO" id="GO:0000287">
    <property type="term" value="F:magnesium ion binding"/>
    <property type="evidence" value="ECO:0007669"/>
    <property type="project" value="UniProtKB-UniRule"/>
</dbReference>
<dbReference type="Pfam" id="PF00132">
    <property type="entry name" value="Hexapep"/>
    <property type="match status" value="2"/>
</dbReference>
<feature type="binding site" evidence="18">
    <location>
        <position position="373"/>
    </location>
    <ligand>
        <name>UDP-N-acetyl-alpha-D-glucosamine</name>
        <dbReference type="ChEBI" id="CHEBI:57705"/>
    </ligand>
</feature>
<feature type="region of interest" description="Linker" evidence="18">
    <location>
        <begin position="233"/>
        <end position="253"/>
    </location>
</feature>
<keyword evidence="5 18" id="KW-0808">Transferase</keyword>
<comment type="pathway">
    <text evidence="18">Nucleotide-sugar biosynthesis; UDP-N-acetyl-alpha-D-glucosamine biosynthesis; UDP-N-acetyl-alpha-D-glucosamine from N-acetyl-alpha-D-glucosamine 1-phosphate: step 1/1.</text>
</comment>
<feature type="binding site" evidence="18">
    <location>
        <position position="430"/>
    </location>
    <ligand>
        <name>acetyl-CoA</name>
        <dbReference type="ChEBI" id="CHEBI:57288"/>
    </ligand>
</feature>
<dbReference type="PANTHER" id="PTHR43584:SF3">
    <property type="entry name" value="BIFUNCTIONAL PROTEIN GLMU"/>
    <property type="match status" value="1"/>
</dbReference>
<dbReference type="GO" id="GO:0009245">
    <property type="term" value="P:lipid A biosynthetic process"/>
    <property type="evidence" value="ECO:0007669"/>
    <property type="project" value="UniProtKB-UniRule"/>
</dbReference>
<dbReference type="InterPro" id="IPR038009">
    <property type="entry name" value="GlmU_C_LbH"/>
</dbReference>
<gene>
    <name evidence="18 20" type="primary">glmU</name>
    <name evidence="20" type="ORF">I8E28_19090</name>
</gene>
<evidence type="ECO:0000256" key="9">
    <source>
        <dbReference type="ARBA" id="ARBA00022842"/>
    </source>
</evidence>
<evidence type="ECO:0000256" key="7">
    <source>
        <dbReference type="ARBA" id="ARBA00022723"/>
    </source>
</evidence>
<feature type="binding site" evidence="18">
    <location>
        <position position="23"/>
    </location>
    <ligand>
        <name>UDP-N-acetyl-alpha-D-glucosamine</name>
        <dbReference type="ChEBI" id="CHEBI:57705"/>
    </ligand>
</feature>
<dbReference type="RefSeq" id="WP_200789806.1">
    <property type="nucleotide sequence ID" value="NZ_JAEDAO010000001.1"/>
</dbReference>
<feature type="binding site" evidence="18">
    <location>
        <position position="447"/>
    </location>
    <ligand>
        <name>acetyl-CoA</name>
        <dbReference type="ChEBI" id="CHEBI:57288"/>
    </ligand>
</feature>
<keyword evidence="10 18" id="KW-0133">Cell shape</keyword>
<keyword evidence="14 18" id="KW-0961">Cell wall biogenesis/degradation</keyword>
<feature type="binding site" evidence="18">
    <location>
        <position position="340"/>
    </location>
    <ligand>
        <name>UDP-N-acetyl-alpha-D-glucosamine</name>
        <dbReference type="ChEBI" id="CHEBI:57705"/>
    </ligand>
</feature>
<evidence type="ECO:0000256" key="11">
    <source>
        <dbReference type="ARBA" id="ARBA00022984"/>
    </source>
</evidence>
<dbReference type="HAMAP" id="MF_01631">
    <property type="entry name" value="GlmU"/>
    <property type="match status" value="1"/>
</dbReference>
<evidence type="ECO:0000256" key="14">
    <source>
        <dbReference type="ARBA" id="ARBA00023316"/>
    </source>
</evidence>
<keyword evidence="9 18" id="KW-0460">Magnesium</keyword>
<dbReference type="EMBL" id="JAEDAO010000001">
    <property type="protein sequence ID" value="MBK0394718.1"/>
    <property type="molecule type" value="Genomic_DNA"/>
</dbReference>
<dbReference type="GO" id="GO:0000902">
    <property type="term" value="P:cell morphogenesis"/>
    <property type="evidence" value="ECO:0007669"/>
    <property type="project" value="UniProtKB-UniRule"/>
</dbReference>
<comment type="function">
    <text evidence="17 18">Catalyzes the last two sequential reactions in the de novo biosynthetic pathway for UDP-N-acetylglucosamine (UDP-GlcNAc). The C-terminal domain catalyzes the transfer of acetyl group from acetyl coenzyme A to glucosamine-1-phosphate (GlcN-1-P) to produce N-acetylglucosamine-1-phosphate (GlcNAc-1-P), which is converted into UDP-GlcNAc by the transfer of uridine 5-monophosphate (from uridine 5-triphosphate), a reaction catalyzed by the N-terminal domain.</text>
</comment>
<evidence type="ECO:0000256" key="3">
    <source>
        <dbReference type="ARBA" id="ARBA00007947"/>
    </source>
</evidence>
<dbReference type="InterPro" id="IPR025877">
    <property type="entry name" value="MobA-like_NTP_Trfase"/>
</dbReference>
<evidence type="ECO:0000256" key="1">
    <source>
        <dbReference type="ARBA" id="ARBA00004496"/>
    </source>
</evidence>
<proteinExistence type="inferred from homology"/>
<comment type="similarity">
    <text evidence="3 18">In the N-terminal section; belongs to the N-acetylglucosamine-1-phosphate uridyltransferase family.</text>
</comment>
<evidence type="ECO:0000313" key="21">
    <source>
        <dbReference type="Proteomes" id="UP000617041"/>
    </source>
</evidence>
<feature type="binding site" evidence="18">
    <location>
        <position position="143"/>
    </location>
    <ligand>
        <name>UDP-N-acetyl-alpha-D-glucosamine</name>
        <dbReference type="ChEBI" id="CHEBI:57705"/>
    </ligand>
</feature>
<keyword evidence="12 18" id="KW-0511">Multifunctional enzyme</keyword>
<evidence type="ECO:0000256" key="4">
    <source>
        <dbReference type="ARBA" id="ARBA00022490"/>
    </source>
</evidence>
<feature type="binding site" evidence="18">
    <location>
        <position position="108"/>
    </location>
    <ligand>
        <name>Mg(2+)</name>
        <dbReference type="ChEBI" id="CHEBI:18420"/>
    </ligand>
</feature>
<dbReference type="InterPro" id="IPR005882">
    <property type="entry name" value="Bifunctional_GlmU"/>
</dbReference>
<reference evidence="20" key="1">
    <citation type="submission" date="2020-12" db="EMBL/GenBank/DDBJ databases">
        <title>Ramlibacter sp. nov., isolated from a freshwater alga, Cryptomonas.</title>
        <authorList>
            <person name="Kim H.M."/>
            <person name="Jeon C.O."/>
        </authorList>
    </citation>
    <scope>NUCLEOTIDE SEQUENCE</scope>
    <source>
        <strain evidence="20">CrO1</strain>
    </source>
</reference>
<evidence type="ECO:0000256" key="10">
    <source>
        <dbReference type="ARBA" id="ARBA00022960"/>
    </source>
</evidence>
<feature type="binding site" evidence="18">
    <location>
        <position position="384"/>
    </location>
    <ligand>
        <name>UDP-N-acetyl-alpha-D-glucosamine</name>
        <dbReference type="ChEBI" id="CHEBI:57705"/>
    </ligand>
</feature>
<keyword evidence="8 18" id="KW-0677">Repeat</keyword>
<evidence type="ECO:0000256" key="12">
    <source>
        <dbReference type="ARBA" id="ARBA00023268"/>
    </source>
</evidence>
<dbReference type="InterPro" id="IPR001451">
    <property type="entry name" value="Hexapep"/>
</dbReference>
<dbReference type="EC" id="2.7.7.23" evidence="18"/>
<evidence type="ECO:0000313" key="20">
    <source>
        <dbReference type="EMBL" id="MBK0394718.1"/>
    </source>
</evidence>
<dbReference type="CDD" id="cd03353">
    <property type="entry name" value="LbH_GlmU_C"/>
    <property type="match status" value="1"/>
</dbReference>
<comment type="similarity">
    <text evidence="2 18">In the C-terminal section; belongs to the transferase hexapeptide repeat family.</text>
</comment>
<evidence type="ECO:0000256" key="15">
    <source>
        <dbReference type="ARBA" id="ARBA00048247"/>
    </source>
</evidence>
<accession>A0A934UTF6</accession>
<dbReference type="PANTHER" id="PTHR43584">
    <property type="entry name" value="NUCLEOTIDYL TRANSFERASE"/>
    <property type="match status" value="1"/>
</dbReference>
<feature type="binding site" evidence="18">
    <location>
        <position position="79"/>
    </location>
    <ligand>
        <name>UDP-N-acetyl-alpha-D-glucosamine</name>
        <dbReference type="ChEBI" id="CHEBI:57705"/>
    </ligand>
</feature>
<feature type="binding site" evidence="18">
    <location>
        <begin position="84"/>
        <end position="85"/>
    </location>
    <ligand>
        <name>UDP-N-acetyl-alpha-D-glucosamine</name>
        <dbReference type="ChEBI" id="CHEBI:57705"/>
    </ligand>
</feature>
<dbReference type="GO" id="GO:0008360">
    <property type="term" value="P:regulation of cell shape"/>
    <property type="evidence" value="ECO:0007669"/>
    <property type="project" value="UniProtKB-KW"/>
</dbReference>
<feature type="binding site" evidence="18">
    <location>
        <position position="358"/>
    </location>
    <ligand>
        <name>UDP-N-acetyl-alpha-D-glucosamine</name>
        <dbReference type="ChEBI" id="CHEBI:57705"/>
    </ligand>
</feature>
<comment type="catalytic activity">
    <reaction evidence="15 18">
        <text>alpha-D-glucosamine 1-phosphate + acetyl-CoA = N-acetyl-alpha-D-glucosamine 1-phosphate + CoA + H(+)</text>
        <dbReference type="Rhea" id="RHEA:13725"/>
        <dbReference type="ChEBI" id="CHEBI:15378"/>
        <dbReference type="ChEBI" id="CHEBI:57287"/>
        <dbReference type="ChEBI" id="CHEBI:57288"/>
        <dbReference type="ChEBI" id="CHEBI:57776"/>
        <dbReference type="ChEBI" id="CHEBI:58516"/>
        <dbReference type="EC" id="2.3.1.157"/>
    </reaction>
</comment>
<comment type="cofactor">
    <cofactor evidence="18">
        <name>Mg(2+)</name>
        <dbReference type="ChEBI" id="CHEBI:18420"/>
    </cofactor>
    <text evidence="18">Binds 1 Mg(2+) ion per subunit.</text>
</comment>
<evidence type="ECO:0000256" key="5">
    <source>
        <dbReference type="ARBA" id="ARBA00022679"/>
    </source>
</evidence>
<feature type="domain" description="MobA-like NTP transferase" evidence="19">
    <location>
        <begin position="6"/>
        <end position="128"/>
    </location>
</feature>
<dbReference type="GO" id="GO:0071555">
    <property type="term" value="P:cell wall organization"/>
    <property type="evidence" value="ECO:0007669"/>
    <property type="project" value="UniProtKB-KW"/>
</dbReference>
<keyword evidence="7 18" id="KW-0479">Metal-binding</keyword>
<feature type="region of interest" description="Pyrophosphorylase" evidence="18">
    <location>
        <begin position="1"/>
        <end position="232"/>
    </location>
</feature>
<comment type="caution">
    <text evidence="20">The sequence shown here is derived from an EMBL/GenBank/DDBJ whole genome shotgun (WGS) entry which is preliminary data.</text>
</comment>
<feature type="active site" description="Proton acceptor" evidence="18">
    <location>
        <position position="370"/>
    </location>
</feature>
<comment type="subcellular location">
    <subcellularLocation>
        <location evidence="1 18">Cytoplasm</location>
    </subcellularLocation>
</comment>
<name>A0A934UTF6_9BURK</name>
<dbReference type="InterPro" id="IPR011004">
    <property type="entry name" value="Trimer_LpxA-like_sf"/>
</dbReference>
<keyword evidence="21" id="KW-1185">Reference proteome</keyword>
<organism evidence="20 21">
    <name type="scientific">Ramlibacter algicola</name>
    <dbReference type="NCBI Taxonomy" id="2795217"/>
    <lineage>
        <taxon>Bacteria</taxon>
        <taxon>Pseudomonadati</taxon>
        <taxon>Pseudomonadota</taxon>
        <taxon>Betaproteobacteria</taxon>
        <taxon>Burkholderiales</taxon>
        <taxon>Comamonadaceae</taxon>
        <taxon>Ramlibacter</taxon>
    </lineage>
</organism>
<evidence type="ECO:0000259" key="19">
    <source>
        <dbReference type="Pfam" id="PF12804"/>
    </source>
</evidence>
<dbReference type="SUPFAM" id="SSF51161">
    <property type="entry name" value="Trimeric LpxA-like enzymes"/>
    <property type="match status" value="1"/>
</dbReference>
<keyword evidence="4 18" id="KW-0963">Cytoplasm</keyword>
<evidence type="ECO:0000256" key="17">
    <source>
        <dbReference type="ARBA" id="ARBA00049628"/>
    </source>
</evidence>
<comment type="catalytic activity">
    <reaction evidence="16 18">
        <text>N-acetyl-alpha-D-glucosamine 1-phosphate + UTP + H(+) = UDP-N-acetyl-alpha-D-glucosamine + diphosphate</text>
        <dbReference type="Rhea" id="RHEA:13509"/>
        <dbReference type="ChEBI" id="CHEBI:15378"/>
        <dbReference type="ChEBI" id="CHEBI:33019"/>
        <dbReference type="ChEBI" id="CHEBI:46398"/>
        <dbReference type="ChEBI" id="CHEBI:57705"/>
        <dbReference type="ChEBI" id="CHEBI:57776"/>
        <dbReference type="EC" id="2.7.7.23"/>
    </reaction>
</comment>
<dbReference type="GO" id="GO:0016020">
    <property type="term" value="C:membrane"/>
    <property type="evidence" value="ECO:0007669"/>
    <property type="project" value="GOC"/>
</dbReference>